<dbReference type="PANTHER" id="PTHR38781:SF1">
    <property type="entry name" value="ANTITOXIN DINJ-RELATED"/>
    <property type="match status" value="1"/>
</dbReference>
<reference evidence="2 3" key="1">
    <citation type="submission" date="2021-06" db="EMBL/GenBank/DDBJ databases">
        <title>Clostridia strains as spoilage organisms.</title>
        <authorList>
            <person name="Wambui J."/>
            <person name="Stephan R."/>
            <person name="Stevens M.J.A."/>
        </authorList>
    </citation>
    <scope>NUCLEOTIDE SEQUENCE [LARGE SCALE GENOMIC DNA]</scope>
    <source>
        <strain evidence="2 3">DSM 14204</strain>
    </source>
</reference>
<evidence type="ECO:0000313" key="3">
    <source>
        <dbReference type="Proteomes" id="UP000776252"/>
    </source>
</evidence>
<gene>
    <name evidence="2" type="ORF">KPL37_14195</name>
</gene>
<keyword evidence="1" id="KW-1277">Toxin-antitoxin system</keyword>
<organism evidence="2 3">
    <name type="scientific">Clostridium frigoris</name>
    <dbReference type="NCBI Taxonomy" id="205327"/>
    <lineage>
        <taxon>Bacteria</taxon>
        <taxon>Bacillati</taxon>
        <taxon>Bacillota</taxon>
        <taxon>Clostridia</taxon>
        <taxon>Eubacteriales</taxon>
        <taxon>Clostridiaceae</taxon>
        <taxon>Clostridium</taxon>
    </lineage>
</organism>
<sequence>MALKTVNIRIDEELKKQAEILFSDFGMNMTTAFTIFAKAVVRERKIPFEITASEPFYNESNMTHLKKSINQLKRGKGTMHNIVEVEDEQSMEED</sequence>
<dbReference type="InterPro" id="IPR007337">
    <property type="entry name" value="RelB/DinJ"/>
</dbReference>
<dbReference type="PANTHER" id="PTHR38781">
    <property type="entry name" value="ANTITOXIN DINJ-RELATED"/>
    <property type="match status" value="1"/>
</dbReference>
<protein>
    <submittedName>
        <fullName evidence="2">Type II toxin-antitoxin system RelB/DinJ family antitoxin</fullName>
    </submittedName>
</protein>
<dbReference type="NCBIfam" id="TIGR02384">
    <property type="entry name" value="RelB_DinJ"/>
    <property type="match status" value="1"/>
</dbReference>
<comment type="caution">
    <text evidence="2">The sequence shown here is derived from an EMBL/GenBank/DDBJ whole genome shotgun (WGS) entry which is preliminary data.</text>
</comment>
<evidence type="ECO:0000256" key="1">
    <source>
        <dbReference type="ARBA" id="ARBA00022649"/>
    </source>
</evidence>
<proteinExistence type="predicted"/>
<dbReference type="Proteomes" id="UP000776252">
    <property type="component" value="Unassembled WGS sequence"/>
</dbReference>
<accession>A0ABS6BVG0</accession>
<dbReference type="Pfam" id="PF04221">
    <property type="entry name" value="RelB"/>
    <property type="match status" value="1"/>
</dbReference>
<dbReference type="EMBL" id="JAHLDV010000038">
    <property type="protein sequence ID" value="MBU3160893.1"/>
    <property type="molecule type" value="Genomic_DNA"/>
</dbReference>
<keyword evidence="3" id="KW-1185">Reference proteome</keyword>
<evidence type="ECO:0000313" key="2">
    <source>
        <dbReference type="EMBL" id="MBU3160893.1"/>
    </source>
</evidence>
<dbReference type="RefSeq" id="WP_216150399.1">
    <property type="nucleotide sequence ID" value="NZ_JAHLDV010000038.1"/>
</dbReference>
<name>A0ABS6BVG0_9CLOT</name>